<dbReference type="Proteomes" id="UP000284379">
    <property type="component" value="Unassembled WGS sequence"/>
</dbReference>
<gene>
    <name evidence="3" type="ORF">DW888_00145</name>
</gene>
<organism evidence="3 4">
    <name type="scientific">Bacteroides nordii</name>
    <dbReference type="NCBI Taxonomy" id="291645"/>
    <lineage>
        <taxon>Bacteria</taxon>
        <taxon>Pseudomonadati</taxon>
        <taxon>Bacteroidota</taxon>
        <taxon>Bacteroidia</taxon>
        <taxon>Bacteroidales</taxon>
        <taxon>Bacteroidaceae</taxon>
        <taxon>Bacteroides</taxon>
    </lineage>
</organism>
<evidence type="ECO:0000313" key="4">
    <source>
        <dbReference type="Proteomes" id="UP000284379"/>
    </source>
</evidence>
<feature type="domain" description="Lin1244/Lin1753-like N-terminal" evidence="2">
    <location>
        <begin position="10"/>
        <end position="104"/>
    </location>
</feature>
<dbReference type="EMBL" id="QSGO01000001">
    <property type="protein sequence ID" value="RHB38269.1"/>
    <property type="molecule type" value="Genomic_DNA"/>
</dbReference>
<comment type="caution">
    <text evidence="3">The sequence shown here is derived from an EMBL/GenBank/DDBJ whole genome shotgun (WGS) entry which is preliminary data.</text>
</comment>
<dbReference type="RefSeq" id="WP_122200586.1">
    <property type="nucleotide sequence ID" value="NZ_CABJFV010000001.1"/>
</dbReference>
<protein>
    <submittedName>
        <fullName evidence="3">DUF4373 domain-containing protein</fullName>
    </submittedName>
</protein>
<sequence>MATEYYGINYFPLLTGFFHCDTIELITAIHGVKGPHAVIMLLCKIYTEGYYIRWGEDQCMIFARKLGPEYDKKTVEEIVNLLIEKGFFDKEYYEKHGVLTSVEIQKVWLEATSRRKKDLTKLPYMLTEGANSKNVCKTGSSTTENVDKLPTQMELNLENADNFRQSKVKQSKAEKSKELPPSDPPTGEKEEEEDISLLPPPPEYALNEKTHNYSGLLESLRLHNVKDKAEIKAILRLSDYGRKGTEIWRILAKTNWSRIEAPGKYILKILRTSQ</sequence>
<dbReference type="PANTHER" id="PTHR39196:SF1">
    <property type="entry name" value="PRIMOSOME, DNAD SUBUNIT"/>
    <property type="match status" value="1"/>
</dbReference>
<evidence type="ECO:0000313" key="3">
    <source>
        <dbReference type="EMBL" id="RHB38269.1"/>
    </source>
</evidence>
<proteinExistence type="predicted"/>
<evidence type="ECO:0000256" key="1">
    <source>
        <dbReference type="SAM" id="MobiDB-lite"/>
    </source>
</evidence>
<name>A0A413VXI4_9BACE</name>
<feature type="region of interest" description="Disordered" evidence="1">
    <location>
        <begin position="158"/>
        <end position="197"/>
    </location>
</feature>
<reference evidence="3 4" key="1">
    <citation type="submission" date="2018-08" db="EMBL/GenBank/DDBJ databases">
        <title>A genome reference for cultivated species of the human gut microbiota.</title>
        <authorList>
            <person name="Zou Y."/>
            <person name="Xue W."/>
            <person name="Luo G."/>
        </authorList>
    </citation>
    <scope>NUCLEOTIDE SEQUENCE [LARGE SCALE GENOMIC DNA]</scope>
    <source>
        <strain evidence="3 4">AM40-30BH</strain>
    </source>
</reference>
<dbReference type="PANTHER" id="PTHR39196">
    <property type="entry name" value="PRIMOSOME, DNAD SUBUNIT"/>
    <property type="match status" value="1"/>
</dbReference>
<feature type="compositionally biased region" description="Basic and acidic residues" evidence="1">
    <location>
        <begin position="171"/>
        <end position="180"/>
    </location>
</feature>
<dbReference type="InterPro" id="IPR025400">
    <property type="entry name" value="Lin1244/Lin1753-like_N"/>
</dbReference>
<evidence type="ECO:0000259" key="2">
    <source>
        <dbReference type="Pfam" id="PF14297"/>
    </source>
</evidence>
<accession>A0A413VXI4</accession>
<dbReference type="Pfam" id="PF14297">
    <property type="entry name" value="Lin1244_N"/>
    <property type="match status" value="1"/>
</dbReference>
<dbReference type="AlphaFoldDB" id="A0A413VXI4"/>